<accession>A0A8H3BV60</accession>
<evidence type="ECO:0000313" key="3">
    <source>
        <dbReference type="Proteomes" id="UP000663888"/>
    </source>
</evidence>
<dbReference type="Gene3D" id="1.20.1280.50">
    <property type="match status" value="1"/>
</dbReference>
<sequence length="572" mass="64203">MGTMVTPPPLEETRVNREQENNRVWINRLPTEILSRIFIIGEDMDQDRESSDGHVLQFQELVVQVCRKWRAVATNMPMLWTYIYISGLKSFDSASAFLERSGQTIPLEIEIDPPEHLHSDIDSYAEDADEQEPEAKLVQETLDFLVSKGASPSRWARLAIWFEKPKALFTIIDFLIDAPLDNMRKLSLVNTYIDSMMVEDYVVEAMRNRNLSDSALFRTPPPLLQELELVGIPSGFFFARENASLVSNLTHLELGFLLFLPPLVGLHTLLARNPRLESLCLDTGMIETTTFEHKNVNEMRITMPFLRRFSLQEPISVDWGLSVLQMIDAPGLEAFALNLDQSQTIPDSIPFHIAYGREITNGEARPEPLLPRHPIYPALKHLALGPFTGTSLSLVALLEALGTITRLDWELQEEEPVTINQVLRDSTFCPRLEHIRVHGVHETDLVDLVESRVRTGSPLKIVEVNSRDWPNYLTSTKSTLSKMLDKFGAYVDENESDSDTSSSDSGSDSDSNGWTDTDLSDTEGILMSGGDDSDDDSTDDGDDDGSAELDEDPHTLSDEDVFTDGDSISDLD</sequence>
<dbReference type="Gene3D" id="3.80.10.10">
    <property type="entry name" value="Ribonuclease Inhibitor"/>
    <property type="match status" value="1"/>
</dbReference>
<organism evidence="2 3">
    <name type="scientific">Rhizoctonia solani</name>
    <dbReference type="NCBI Taxonomy" id="456999"/>
    <lineage>
        <taxon>Eukaryota</taxon>
        <taxon>Fungi</taxon>
        <taxon>Dikarya</taxon>
        <taxon>Basidiomycota</taxon>
        <taxon>Agaricomycotina</taxon>
        <taxon>Agaricomycetes</taxon>
        <taxon>Cantharellales</taxon>
        <taxon>Ceratobasidiaceae</taxon>
        <taxon>Rhizoctonia</taxon>
    </lineage>
</organism>
<feature type="compositionally biased region" description="Acidic residues" evidence="1">
    <location>
        <begin position="558"/>
        <end position="572"/>
    </location>
</feature>
<feature type="compositionally biased region" description="Low complexity" evidence="1">
    <location>
        <begin position="499"/>
        <end position="517"/>
    </location>
</feature>
<comment type="caution">
    <text evidence="2">The sequence shown here is derived from an EMBL/GenBank/DDBJ whole genome shotgun (WGS) entry which is preliminary data.</text>
</comment>
<dbReference type="AlphaFoldDB" id="A0A8H3BV60"/>
<protein>
    <recommendedName>
        <fullName evidence="4">F-box domain-containing protein</fullName>
    </recommendedName>
</protein>
<dbReference type="EMBL" id="CAJMWX010001074">
    <property type="protein sequence ID" value="CAE6465508.1"/>
    <property type="molecule type" value="Genomic_DNA"/>
</dbReference>
<gene>
    <name evidence="2" type="ORF">RDB_LOCUS97862</name>
</gene>
<feature type="region of interest" description="Disordered" evidence="1">
    <location>
        <begin position="493"/>
        <end position="572"/>
    </location>
</feature>
<dbReference type="InterPro" id="IPR032675">
    <property type="entry name" value="LRR_dom_sf"/>
</dbReference>
<reference evidence="2" key="1">
    <citation type="submission" date="2021-01" db="EMBL/GenBank/DDBJ databases">
        <authorList>
            <person name="Kaushik A."/>
        </authorList>
    </citation>
    <scope>NUCLEOTIDE SEQUENCE</scope>
    <source>
        <strain evidence="2">AG4-R118</strain>
    </source>
</reference>
<name>A0A8H3BV60_9AGAM</name>
<proteinExistence type="predicted"/>
<evidence type="ECO:0008006" key="4">
    <source>
        <dbReference type="Google" id="ProtNLM"/>
    </source>
</evidence>
<feature type="compositionally biased region" description="Acidic residues" evidence="1">
    <location>
        <begin position="531"/>
        <end position="551"/>
    </location>
</feature>
<evidence type="ECO:0000313" key="2">
    <source>
        <dbReference type="EMBL" id="CAE6465508.1"/>
    </source>
</evidence>
<dbReference type="Proteomes" id="UP000663888">
    <property type="component" value="Unassembled WGS sequence"/>
</dbReference>
<evidence type="ECO:0000256" key="1">
    <source>
        <dbReference type="SAM" id="MobiDB-lite"/>
    </source>
</evidence>